<evidence type="ECO:0000313" key="3">
    <source>
        <dbReference type="Proteomes" id="UP000193623"/>
    </source>
</evidence>
<sequence length="506" mass="56374">MAKSRESGIVTFHPCIGVAWPDSGQDLLVALLNRYAKLLSGPDSVVSFEATNALTQTARRTKDARYIVQSCDYVTSVLTLFQHAVASGTPDMPEAFRDTASVAFDGYLAFKRDWMTSDFARMDHVLHLYLHDLRDAPALSLSLAVRHLAPDHTPDQTMIEQTVSDIMGDDVKNASGLHDHDRDAQHHAFRHYDKNLFNAISRMTLRRSDVLECYDTVLGHPPLDKNIIHLQQFASREMLMDHLRQSEEYKSRFGDGTTPAITSSRQDKPRGPHVLIHLHIPKSGSTHLNAKLVQGQTASQTVTATGGIPNKKLRDMTADARANVRVIAGHSVYGLHDMVPHPCIYMCVLRKPEDRLFAFHQFLLTHQQHPAHGWATAHAETFGAFVQKVHENPSLLAEVDNGQTRRIAGMMNTNTLTQPVFRRAVKHLLADDMVFGLTDHFGAFAARLSDLGLISPTPQLRADDPIDRAALAEALAAFTSAETSALKKYTTWDQRLYTIAQSWLGL</sequence>
<dbReference type="SUPFAM" id="SSF52540">
    <property type="entry name" value="P-loop containing nucleoside triphosphate hydrolases"/>
    <property type="match status" value="1"/>
</dbReference>
<evidence type="ECO:0000313" key="2">
    <source>
        <dbReference type="EMBL" id="SLN62050.1"/>
    </source>
</evidence>
<dbReference type="AlphaFoldDB" id="A0A1Y5TJS2"/>
<feature type="region of interest" description="Disordered" evidence="1">
    <location>
        <begin position="251"/>
        <end position="271"/>
    </location>
</feature>
<dbReference type="OrthoDB" id="7834699at2"/>
<evidence type="ECO:0000256" key="1">
    <source>
        <dbReference type="SAM" id="MobiDB-lite"/>
    </source>
</evidence>
<name>A0A1Y5TJS2_9RHOB</name>
<dbReference type="RefSeq" id="WP_085865685.1">
    <property type="nucleotide sequence ID" value="NZ_FWFT01000007.1"/>
</dbReference>
<dbReference type="EMBL" id="FWFT01000007">
    <property type="protein sequence ID" value="SLN62050.1"/>
    <property type="molecule type" value="Genomic_DNA"/>
</dbReference>
<accession>A0A1Y5TJS2</accession>
<dbReference type="Gene3D" id="3.40.50.300">
    <property type="entry name" value="P-loop containing nucleotide triphosphate hydrolases"/>
    <property type="match status" value="1"/>
</dbReference>
<evidence type="ECO:0008006" key="4">
    <source>
        <dbReference type="Google" id="ProtNLM"/>
    </source>
</evidence>
<organism evidence="2 3">
    <name type="scientific">Pseudooctadecabacter jejudonensis</name>
    <dbReference type="NCBI Taxonomy" id="1391910"/>
    <lineage>
        <taxon>Bacteria</taxon>
        <taxon>Pseudomonadati</taxon>
        <taxon>Pseudomonadota</taxon>
        <taxon>Alphaproteobacteria</taxon>
        <taxon>Rhodobacterales</taxon>
        <taxon>Paracoccaceae</taxon>
        <taxon>Pseudooctadecabacter</taxon>
    </lineage>
</organism>
<protein>
    <recommendedName>
        <fullName evidence="4">Sulfotransferase family protein</fullName>
    </recommendedName>
</protein>
<reference evidence="2 3" key="1">
    <citation type="submission" date="2017-03" db="EMBL/GenBank/DDBJ databases">
        <authorList>
            <person name="Afonso C.L."/>
            <person name="Miller P.J."/>
            <person name="Scott M.A."/>
            <person name="Spackman E."/>
            <person name="Goraichik I."/>
            <person name="Dimitrov K.M."/>
            <person name="Suarez D.L."/>
            <person name="Swayne D.E."/>
        </authorList>
    </citation>
    <scope>NUCLEOTIDE SEQUENCE [LARGE SCALE GENOMIC DNA]</scope>
    <source>
        <strain evidence="2 3">CECT 8397</strain>
    </source>
</reference>
<keyword evidence="3" id="KW-1185">Reference proteome</keyword>
<dbReference type="InterPro" id="IPR027417">
    <property type="entry name" value="P-loop_NTPase"/>
</dbReference>
<proteinExistence type="predicted"/>
<dbReference type="Proteomes" id="UP000193623">
    <property type="component" value="Unassembled WGS sequence"/>
</dbReference>
<gene>
    <name evidence="2" type="ORF">PSJ8397_03291</name>
</gene>